<organism evidence="4 5">
    <name type="scientific">Eisenbergiella tayi</name>
    <dbReference type="NCBI Taxonomy" id="1432052"/>
    <lineage>
        <taxon>Bacteria</taxon>
        <taxon>Bacillati</taxon>
        <taxon>Bacillota</taxon>
        <taxon>Clostridia</taxon>
        <taxon>Lachnospirales</taxon>
        <taxon>Lachnospiraceae</taxon>
        <taxon>Eisenbergiella</taxon>
    </lineage>
</organism>
<feature type="coiled-coil region" evidence="3">
    <location>
        <begin position="57"/>
        <end position="84"/>
    </location>
</feature>
<dbReference type="EMBL" id="MCGI01000006">
    <property type="protein sequence ID" value="ODM08291.1"/>
    <property type="molecule type" value="Genomic_DNA"/>
</dbReference>
<evidence type="ECO:0000313" key="5">
    <source>
        <dbReference type="Proteomes" id="UP000095003"/>
    </source>
</evidence>
<keyword evidence="3" id="KW-0175">Coiled coil</keyword>
<evidence type="ECO:0000256" key="1">
    <source>
        <dbReference type="ARBA" id="ARBA00022448"/>
    </source>
</evidence>
<protein>
    <submittedName>
        <fullName evidence="4">Flagellar assembly protein H</fullName>
    </submittedName>
</protein>
<name>A0A1E3AIM5_9FIRM</name>
<evidence type="ECO:0000256" key="3">
    <source>
        <dbReference type="SAM" id="Coils"/>
    </source>
</evidence>
<gene>
    <name evidence="4" type="ORF">BEH84_05616</name>
</gene>
<dbReference type="GO" id="GO:0005829">
    <property type="term" value="C:cytosol"/>
    <property type="evidence" value="ECO:0007669"/>
    <property type="project" value="TreeGrafter"/>
</dbReference>
<keyword evidence="4" id="KW-0282">Flagellum</keyword>
<dbReference type="Proteomes" id="UP000095003">
    <property type="component" value="Unassembled WGS sequence"/>
</dbReference>
<feature type="coiled-coil region" evidence="3">
    <location>
        <begin position="110"/>
        <end position="137"/>
    </location>
</feature>
<dbReference type="GeneID" id="93301479"/>
<proteinExistence type="predicted"/>
<evidence type="ECO:0000256" key="2">
    <source>
        <dbReference type="ARBA" id="ARBA00022927"/>
    </source>
</evidence>
<comment type="caution">
    <text evidence="4">The sequence shown here is derived from an EMBL/GenBank/DDBJ whole genome shotgun (WGS) entry which is preliminary data.</text>
</comment>
<dbReference type="AlphaFoldDB" id="A0A1E3AIM5"/>
<accession>A0A1E3AIM5</accession>
<dbReference type="InterPro" id="IPR051472">
    <property type="entry name" value="T3SS_Stator/FliH"/>
</dbReference>
<evidence type="ECO:0000313" key="4">
    <source>
        <dbReference type="EMBL" id="ODM08291.1"/>
    </source>
</evidence>
<sequence>MISLFNSINTEKEESNIRIFDSYQDFLAADPVPELEEAPESGEEKEDEAESWGALFNMEYQRKIQQAEDLLNAAREEAEVIRGEAFEKGEKEGYDAGYEAGRQQAYDDYMATYDKELNSLKQEIVTLVQDMGNKKDKVLEKYIDDLKDISLAVAEKIIHTSLKSSSEIIKRMIISSTEKLKKTSWVKIYIGKEEPGINIQGDAELIHELSKLSENVKIVVMEEESGTCIVELPNEIIDVSAGTQLENIRGILENARL</sequence>
<dbReference type="PANTHER" id="PTHR34982:SF1">
    <property type="entry name" value="FLAGELLAR ASSEMBLY PROTEIN FLIH"/>
    <property type="match status" value="1"/>
</dbReference>
<keyword evidence="4" id="KW-0969">Cilium</keyword>
<reference evidence="4 5" key="1">
    <citation type="submission" date="2016-07" db="EMBL/GenBank/DDBJ databases">
        <title>Characterization of isolates of Eisenbergiella tayi derived from blood cultures, using whole genome sequencing.</title>
        <authorList>
            <person name="Burdz T."/>
            <person name="Wiebe D."/>
            <person name="Huynh C."/>
            <person name="Bernard K."/>
        </authorList>
    </citation>
    <scope>NUCLEOTIDE SEQUENCE [LARGE SCALE GENOMIC DNA]</scope>
    <source>
        <strain evidence="4 5">NML 120489</strain>
    </source>
</reference>
<dbReference type="PANTHER" id="PTHR34982">
    <property type="entry name" value="YOP PROTEINS TRANSLOCATION PROTEIN L"/>
    <property type="match status" value="1"/>
</dbReference>
<dbReference type="GO" id="GO:0015031">
    <property type="term" value="P:protein transport"/>
    <property type="evidence" value="ECO:0007669"/>
    <property type="project" value="UniProtKB-KW"/>
</dbReference>
<dbReference type="RefSeq" id="WP_069159105.1">
    <property type="nucleotide sequence ID" value="NZ_DBFYTC010000235.1"/>
</dbReference>
<keyword evidence="4" id="KW-0966">Cell projection</keyword>
<keyword evidence="1" id="KW-0813">Transport</keyword>
<keyword evidence="2" id="KW-0653">Protein transport</keyword>